<reference evidence="2 3" key="1">
    <citation type="journal article" date="2015" name="Genome Biol. Evol.">
        <title>Phylogenomic analyses indicate that early fungi evolved digesting cell walls of algal ancestors of land plants.</title>
        <authorList>
            <person name="Chang Y."/>
            <person name="Wang S."/>
            <person name="Sekimoto S."/>
            <person name="Aerts A.L."/>
            <person name="Choi C."/>
            <person name="Clum A."/>
            <person name="LaButti K.M."/>
            <person name="Lindquist E.A."/>
            <person name="Yee Ngan C."/>
            <person name="Ohm R.A."/>
            <person name="Salamov A.A."/>
            <person name="Grigoriev I.V."/>
            <person name="Spatafora J.W."/>
            <person name="Berbee M.L."/>
        </authorList>
    </citation>
    <scope>NUCLEOTIDE SEQUENCE [LARGE SCALE GENOMIC DNA]</scope>
    <source>
        <strain evidence="2 3">JEL478</strain>
    </source>
</reference>
<name>A0A139AF17_GONPJ</name>
<dbReference type="Proteomes" id="UP000070544">
    <property type="component" value="Unassembled WGS sequence"/>
</dbReference>
<feature type="compositionally biased region" description="Basic residues" evidence="1">
    <location>
        <begin position="124"/>
        <end position="135"/>
    </location>
</feature>
<sequence>MMGRKCCLGRALMVGVGVGTERVEGRWRRGRGFIVEFGRGSLFIVVGRVPALEECTLRHFSKLLSPFIDLPFPHLHPPSLPSRRHSPRALDLPTHTQRPRRSFFRRVGFPRWLAPRRGRDGIRRAGRGSQARRARGAADGEGLRGRAYPAWERVA</sequence>
<keyword evidence="3" id="KW-1185">Reference proteome</keyword>
<feature type="region of interest" description="Disordered" evidence="1">
    <location>
        <begin position="120"/>
        <end position="142"/>
    </location>
</feature>
<protein>
    <submittedName>
        <fullName evidence="2">Uncharacterized protein</fullName>
    </submittedName>
</protein>
<dbReference type="EMBL" id="KQ965762">
    <property type="protein sequence ID" value="KXS15377.1"/>
    <property type="molecule type" value="Genomic_DNA"/>
</dbReference>
<evidence type="ECO:0000313" key="3">
    <source>
        <dbReference type="Proteomes" id="UP000070544"/>
    </source>
</evidence>
<gene>
    <name evidence="2" type="ORF">M427DRAFT_324221</name>
</gene>
<dbReference type="AlphaFoldDB" id="A0A139AF17"/>
<organism evidence="2 3">
    <name type="scientific">Gonapodya prolifera (strain JEL478)</name>
    <name type="common">Monoblepharis prolifera</name>
    <dbReference type="NCBI Taxonomy" id="1344416"/>
    <lineage>
        <taxon>Eukaryota</taxon>
        <taxon>Fungi</taxon>
        <taxon>Fungi incertae sedis</taxon>
        <taxon>Chytridiomycota</taxon>
        <taxon>Chytridiomycota incertae sedis</taxon>
        <taxon>Monoblepharidomycetes</taxon>
        <taxon>Monoblepharidales</taxon>
        <taxon>Gonapodyaceae</taxon>
        <taxon>Gonapodya</taxon>
    </lineage>
</organism>
<evidence type="ECO:0000256" key="1">
    <source>
        <dbReference type="SAM" id="MobiDB-lite"/>
    </source>
</evidence>
<proteinExistence type="predicted"/>
<evidence type="ECO:0000313" key="2">
    <source>
        <dbReference type="EMBL" id="KXS15377.1"/>
    </source>
</evidence>
<accession>A0A139AF17</accession>